<accession>A0A835G281</accession>
<gene>
    <name evidence="1" type="ORF">HW555_013069</name>
</gene>
<organism evidence="1 2">
    <name type="scientific">Spodoptera exigua</name>
    <name type="common">Beet armyworm</name>
    <name type="synonym">Noctua fulgens</name>
    <dbReference type="NCBI Taxonomy" id="7107"/>
    <lineage>
        <taxon>Eukaryota</taxon>
        <taxon>Metazoa</taxon>
        <taxon>Ecdysozoa</taxon>
        <taxon>Arthropoda</taxon>
        <taxon>Hexapoda</taxon>
        <taxon>Insecta</taxon>
        <taxon>Pterygota</taxon>
        <taxon>Neoptera</taxon>
        <taxon>Endopterygota</taxon>
        <taxon>Lepidoptera</taxon>
        <taxon>Glossata</taxon>
        <taxon>Ditrysia</taxon>
        <taxon>Noctuoidea</taxon>
        <taxon>Noctuidae</taxon>
        <taxon>Amphipyrinae</taxon>
        <taxon>Spodoptera</taxon>
    </lineage>
</organism>
<dbReference type="EMBL" id="JACKWZ010000570">
    <property type="protein sequence ID" value="KAF9406612.1"/>
    <property type="molecule type" value="Genomic_DNA"/>
</dbReference>
<protein>
    <submittedName>
        <fullName evidence="1">Uncharacterized protein</fullName>
    </submittedName>
</protein>
<sequence length="65" mass="7140">MAGTVPILDLEARAAADHCGVHTNRVTTYIYASKNAPYCIALILPDLFKTIVQVEDDVFRGYAIN</sequence>
<reference evidence="1" key="1">
    <citation type="submission" date="2020-08" db="EMBL/GenBank/DDBJ databases">
        <title>Spodoptera exigua strain:BAW_Kor-Di-RS1 Genome sequencing and assembly.</title>
        <authorList>
            <person name="Kim J."/>
            <person name="Nam H.Y."/>
            <person name="Kwon M."/>
            <person name="Choi J.H."/>
            <person name="Cho S.R."/>
            <person name="Kim G.-H."/>
        </authorList>
    </citation>
    <scope>NUCLEOTIDE SEQUENCE</scope>
    <source>
        <strain evidence="1">BAW_Kor-Di-RS1</strain>
        <tissue evidence="1">Whole-body</tissue>
    </source>
</reference>
<comment type="caution">
    <text evidence="1">The sequence shown here is derived from an EMBL/GenBank/DDBJ whole genome shotgun (WGS) entry which is preliminary data.</text>
</comment>
<evidence type="ECO:0000313" key="2">
    <source>
        <dbReference type="Proteomes" id="UP000648187"/>
    </source>
</evidence>
<keyword evidence="2" id="KW-1185">Reference proteome</keyword>
<proteinExistence type="predicted"/>
<dbReference type="AlphaFoldDB" id="A0A835G281"/>
<evidence type="ECO:0000313" key="1">
    <source>
        <dbReference type="EMBL" id="KAF9406612.1"/>
    </source>
</evidence>
<name>A0A835G281_SPOEX</name>
<dbReference type="Proteomes" id="UP000648187">
    <property type="component" value="Unassembled WGS sequence"/>
</dbReference>